<keyword evidence="4" id="KW-1185">Reference proteome</keyword>
<reference evidence="3 4" key="1">
    <citation type="submission" date="2019-10" db="EMBL/GenBank/DDBJ databases">
        <authorList>
            <person name="Palmer J.M."/>
        </authorList>
    </citation>
    <scope>NUCLEOTIDE SEQUENCE [LARGE SCALE GENOMIC DNA]</scope>
    <source>
        <strain evidence="3 4">TWF694</strain>
    </source>
</reference>
<keyword evidence="1" id="KW-0175">Coiled coil</keyword>
<feature type="coiled-coil region" evidence="1">
    <location>
        <begin position="266"/>
        <end position="299"/>
    </location>
</feature>
<dbReference type="AlphaFoldDB" id="A0AAV9XJ85"/>
<evidence type="ECO:0000256" key="1">
    <source>
        <dbReference type="SAM" id="Coils"/>
    </source>
</evidence>
<proteinExistence type="predicted"/>
<evidence type="ECO:0000256" key="2">
    <source>
        <dbReference type="SAM" id="MobiDB-lite"/>
    </source>
</evidence>
<evidence type="ECO:0000313" key="4">
    <source>
        <dbReference type="Proteomes" id="UP001365542"/>
    </source>
</evidence>
<comment type="caution">
    <text evidence="3">The sequence shown here is derived from an EMBL/GenBank/DDBJ whole genome shotgun (WGS) entry which is preliminary data.</text>
</comment>
<accession>A0AAV9XJ85</accession>
<dbReference type="EMBL" id="JAVHJO010000003">
    <property type="protein sequence ID" value="KAK6542014.1"/>
    <property type="molecule type" value="Genomic_DNA"/>
</dbReference>
<gene>
    <name evidence="3" type="ORF">TWF694_007785</name>
</gene>
<sequence length="310" mass="35738">MSIWDPVGESWEAYDAGEIRIILEEKKFSLSRYYDFRENHKHGVFKRRDHIALATLRWKTTARAKLKAFVERFEVSSQIGKRSQRIIDRYKTVFYFRLPNEGILTRVRSESIPDEIWGDASEAFEALVNVQEKIEKASQFSGPTWIRLESKSAVVAKNRAFSCLLGSNSRYHLLGQLELPCGGNFPFLSDPSLYQSEESQEDPDGTLEHSSEVFESTSVEHNNIVNIGEVYPQNIPKEEDLAGANEDFEETKLDSSLEKELQSEEEVTIRARLKDIERELELLREKETLMKKLENIKQSRAKESRGQKAA</sequence>
<organism evidence="3 4">
    <name type="scientific">Orbilia ellipsospora</name>
    <dbReference type="NCBI Taxonomy" id="2528407"/>
    <lineage>
        <taxon>Eukaryota</taxon>
        <taxon>Fungi</taxon>
        <taxon>Dikarya</taxon>
        <taxon>Ascomycota</taxon>
        <taxon>Pezizomycotina</taxon>
        <taxon>Orbiliomycetes</taxon>
        <taxon>Orbiliales</taxon>
        <taxon>Orbiliaceae</taxon>
        <taxon>Orbilia</taxon>
    </lineage>
</organism>
<protein>
    <submittedName>
        <fullName evidence="3">Uncharacterized protein</fullName>
    </submittedName>
</protein>
<feature type="region of interest" description="Disordered" evidence="2">
    <location>
        <begin position="192"/>
        <end position="213"/>
    </location>
</feature>
<dbReference type="Proteomes" id="UP001365542">
    <property type="component" value="Unassembled WGS sequence"/>
</dbReference>
<name>A0AAV9XJ85_9PEZI</name>
<evidence type="ECO:0000313" key="3">
    <source>
        <dbReference type="EMBL" id="KAK6542014.1"/>
    </source>
</evidence>